<dbReference type="SUPFAM" id="SSF48371">
    <property type="entry name" value="ARM repeat"/>
    <property type="match status" value="1"/>
</dbReference>
<comment type="caution">
    <text evidence="4">The sequence shown here is derived from an EMBL/GenBank/DDBJ whole genome shotgun (WGS) entry which is preliminary data.</text>
</comment>
<protein>
    <recommendedName>
        <fullName evidence="3">FHF complex subunit HOOK-interacting protein C-terminal domain-containing protein</fullName>
    </recommendedName>
</protein>
<sequence length="892" mass="99457">MDFWVRLLGGSSQKKQAAPNNPQQRLARFRQRYNQVLQSWQKTPNLANDREALGNIRRAFQALTAILNDESRSPAPHMCLQFAAAQQIYTAVSKIAATSHDEGMVRDAVAFYNALIDSEEEDFLENDVFAVSLMNFINRTVGSGSMGVGEDIEADIVELLFGIAAKIRLQPEILPVWFTTTSADSNGRLVNQKVDFAGVTQKEDFPLCYQLIDHVHHEGRIGDFARTGLLYIFESASRSITLEQWIVNSDLPTLMATGLGALYSQMSRKLSILHPESDMPLILSLSDYAEMQHNPQAESFFGDDFQNHLVTFLSYLTFWQDVLEHCRSTDVRHTLIDHFQILFLQQLLYPSLLESSDADGGSSVAVLTYLRHILDALDHPELVHMILQYLLALLDYTAASPKMPRSPAAVKRRQSLMLLSAPGKDDDRLNPSLFNLVDLVLGSTASENPQTVIAALKLTKIILSKNHGYALGSLVKVMYLHHKEPHRTVGSLNKELKEYLDLAVGLAGLEGVDEAYENYLKDTLSALENHPCTLKTITLHPTHPKSPGYFDSAESTARDVDPHYLLPEDPLFQSILDLLRRFLTNDVETNLALSEAIIGLGTCSQLRLEGWLSVDPADYHFESNDIESTEYLNEDMRNTEMASRLPEWSPSATPQLLLCLQQLQAQVEALRGDIPDWDEHVANRKNAFRFHEEMSEAMKISTLQSKPGPPSSDTPVGSWTPQIPKHLLESSTTPLRSQSPRGRKEALSESRGTPAASPAPSRFGGQTLVGSPSRALSPLSAPHNAKRQTTLFSDIDANFAGLKHAEFFKRRIRFRRSAGSNTVEAMLSKYQPPPKDPDDAATGAETEEEKGEIREASLLHIITNVVILQDFVLELVALMQVRASLLNEVKFV</sequence>
<evidence type="ECO:0000256" key="1">
    <source>
        <dbReference type="ARBA" id="ARBA00024336"/>
    </source>
</evidence>
<feature type="compositionally biased region" description="Polar residues" evidence="2">
    <location>
        <begin position="729"/>
        <end position="740"/>
    </location>
</feature>
<dbReference type="Pfam" id="PF10257">
    <property type="entry name" value="RAI16-like"/>
    <property type="match status" value="1"/>
</dbReference>
<gene>
    <name evidence="4" type="ORF">K460DRAFT_332439</name>
</gene>
<dbReference type="GeneID" id="63848092"/>
<dbReference type="PANTHER" id="PTHR21705">
    <property type="entry name" value="RAI16 PROTEIN-RELATED"/>
    <property type="match status" value="1"/>
</dbReference>
<dbReference type="InterPro" id="IPR019384">
    <property type="entry name" value="FHIP"/>
</dbReference>
<feature type="compositionally biased region" description="Low complexity" evidence="2">
    <location>
        <begin position="771"/>
        <end position="782"/>
    </location>
</feature>
<dbReference type="Pfam" id="PF19314">
    <property type="entry name" value="DUF5917"/>
    <property type="match status" value="1"/>
</dbReference>
<evidence type="ECO:0000313" key="5">
    <source>
        <dbReference type="Proteomes" id="UP000800039"/>
    </source>
</evidence>
<reference evidence="4" key="1">
    <citation type="submission" date="2020-01" db="EMBL/GenBank/DDBJ databases">
        <authorList>
            <consortium name="DOE Joint Genome Institute"/>
            <person name="Haridas S."/>
            <person name="Albert R."/>
            <person name="Binder M."/>
            <person name="Bloem J."/>
            <person name="Labutti K."/>
            <person name="Salamov A."/>
            <person name="Andreopoulos B."/>
            <person name="Baker S.E."/>
            <person name="Barry K."/>
            <person name="Bills G."/>
            <person name="Bluhm B.H."/>
            <person name="Cannon C."/>
            <person name="Castanera R."/>
            <person name="Culley D.E."/>
            <person name="Daum C."/>
            <person name="Ezra D."/>
            <person name="Gonzalez J.B."/>
            <person name="Henrissat B."/>
            <person name="Kuo A."/>
            <person name="Liang C."/>
            <person name="Lipzen A."/>
            <person name="Lutzoni F."/>
            <person name="Magnuson J."/>
            <person name="Mondo S."/>
            <person name="Nolan M."/>
            <person name="Ohm R."/>
            <person name="Pangilinan J."/>
            <person name="Park H.-J."/>
            <person name="Ramirez L."/>
            <person name="Alfaro M."/>
            <person name="Sun H."/>
            <person name="Tritt A."/>
            <person name="Yoshinaga Y."/>
            <person name="Zwiers L.-H."/>
            <person name="Turgeon B.G."/>
            <person name="Goodwin S.B."/>
            <person name="Spatafora J.W."/>
            <person name="Crous P.W."/>
            <person name="Grigoriev I.V."/>
        </authorList>
    </citation>
    <scope>NUCLEOTIDE SEQUENCE</scope>
    <source>
        <strain evidence="4">CBS 394.84</strain>
    </source>
</reference>
<keyword evidence="5" id="KW-1185">Reference proteome</keyword>
<accession>A0A9P4GLM3</accession>
<dbReference type="AlphaFoldDB" id="A0A9P4GLM3"/>
<feature type="domain" description="FHF complex subunit HOOK-interacting protein C-terminal" evidence="3">
    <location>
        <begin position="568"/>
        <end position="687"/>
    </location>
</feature>
<dbReference type="RefSeq" id="XP_040790012.1">
    <property type="nucleotide sequence ID" value="XM_040930840.1"/>
</dbReference>
<dbReference type="InterPro" id="IPR016024">
    <property type="entry name" value="ARM-type_fold"/>
</dbReference>
<dbReference type="EMBL" id="ML976615">
    <property type="protein sequence ID" value="KAF1847449.1"/>
    <property type="molecule type" value="Genomic_DNA"/>
</dbReference>
<dbReference type="Proteomes" id="UP000800039">
    <property type="component" value="Unassembled WGS sequence"/>
</dbReference>
<feature type="region of interest" description="Disordered" evidence="2">
    <location>
        <begin position="700"/>
        <end position="782"/>
    </location>
</feature>
<organism evidence="4 5">
    <name type="scientific">Cucurbitaria berberidis CBS 394.84</name>
    <dbReference type="NCBI Taxonomy" id="1168544"/>
    <lineage>
        <taxon>Eukaryota</taxon>
        <taxon>Fungi</taxon>
        <taxon>Dikarya</taxon>
        <taxon>Ascomycota</taxon>
        <taxon>Pezizomycotina</taxon>
        <taxon>Dothideomycetes</taxon>
        <taxon>Pleosporomycetidae</taxon>
        <taxon>Pleosporales</taxon>
        <taxon>Pleosporineae</taxon>
        <taxon>Cucurbitariaceae</taxon>
        <taxon>Cucurbitaria</taxon>
    </lineage>
</organism>
<evidence type="ECO:0000259" key="3">
    <source>
        <dbReference type="Pfam" id="PF19314"/>
    </source>
</evidence>
<dbReference type="PANTHER" id="PTHR21705:SF11">
    <property type="entry name" value="FHIP FAMILY PROTEIN CG3558"/>
    <property type="match status" value="1"/>
</dbReference>
<proteinExistence type="inferred from homology"/>
<dbReference type="OrthoDB" id="5350595at2759"/>
<comment type="similarity">
    <text evidence="1">Belongs to the FHIP family.</text>
</comment>
<evidence type="ECO:0000256" key="2">
    <source>
        <dbReference type="SAM" id="MobiDB-lite"/>
    </source>
</evidence>
<dbReference type="InterPro" id="IPR045669">
    <property type="entry name" value="FHIP_C"/>
</dbReference>
<feature type="region of interest" description="Disordered" evidence="2">
    <location>
        <begin position="825"/>
        <end position="849"/>
    </location>
</feature>
<name>A0A9P4GLM3_9PLEO</name>
<evidence type="ECO:0000313" key="4">
    <source>
        <dbReference type="EMBL" id="KAF1847449.1"/>
    </source>
</evidence>